<keyword evidence="2 5" id="KW-0812">Transmembrane</keyword>
<reference evidence="6 7" key="1">
    <citation type="submission" date="2020-01" db="EMBL/GenBank/DDBJ databases">
        <title>Paenibacillus sp. nov., isolated from tomato rhizosphere.</title>
        <authorList>
            <person name="Weon H.-Y."/>
            <person name="Lee S.A."/>
        </authorList>
    </citation>
    <scope>NUCLEOTIDE SEQUENCE [LARGE SCALE GENOMIC DNA]</scope>
    <source>
        <strain evidence="6 7">12200R-189</strain>
    </source>
</reference>
<dbReference type="PANTHER" id="PTHR36460:SF1">
    <property type="entry name" value="UPF0132 DOMAIN PROTEIN (AFU_ORTHOLOGUE AFUA_3G10255)"/>
    <property type="match status" value="1"/>
</dbReference>
<dbReference type="AlphaFoldDB" id="A0A6C0FRB9"/>
<keyword evidence="4 5" id="KW-0472">Membrane</keyword>
<dbReference type="InterPro" id="IPR019109">
    <property type="entry name" value="MamF_MmsF"/>
</dbReference>
<evidence type="ECO:0000256" key="2">
    <source>
        <dbReference type="ARBA" id="ARBA00022692"/>
    </source>
</evidence>
<accession>A0A6C0FRB9</accession>
<sequence length="119" mass="13192">MLILAPRFAPDRSSTGIDPKIVGLLCYLGVIVTGLLFLALEKRSTFVKFHAMQSIMLSLSLFVINIVLGFIPIIGWFLGVLLAPLSFVLWVALMLLALQGRWFKLPIIGDFAEQQAAKF</sequence>
<gene>
    <name evidence="6" type="ORF">GXP70_00680</name>
</gene>
<feature type="transmembrane region" description="Helical" evidence="5">
    <location>
        <begin position="20"/>
        <end position="40"/>
    </location>
</feature>
<evidence type="ECO:0000313" key="6">
    <source>
        <dbReference type="EMBL" id="QHT58642.1"/>
    </source>
</evidence>
<keyword evidence="3 5" id="KW-1133">Transmembrane helix</keyword>
<dbReference type="Pfam" id="PF09685">
    <property type="entry name" value="MamF_MmsF"/>
    <property type="match status" value="1"/>
</dbReference>
<dbReference type="PANTHER" id="PTHR36460">
    <property type="entry name" value="UPF0132 DOMAIN PROTEIN (AFU_ORTHOLOGUE AFUA_3G10255)"/>
    <property type="match status" value="1"/>
</dbReference>
<evidence type="ECO:0000256" key="5">
    <source>
        <dbReference type="SAM" id="Phobius"/>
    </source>
</evidence>
<protein>
    <submittedName>
        <fullName evidence="6">DUF4870 domain-containing protein</fullName>
    </submittedName>
</protein>
<evidence type="ECO:0000256" key="3">
    <source>
        <dbReference type="ARBA" id="ARBA00022989"/>
    </source>
</evidence>
<dbReference type="EMBL" id="CP048209">
    <property type="protein sequence ID" value="QHT58642.1"/>
    <property type="molecule type" value="Genomic_DNA"/>
</dbReference>
<evidence type="ECO:0000256" key="4">
    <source>
        <dbReference type="ARBA" id="ARBA00023136"/>
    </source>
</evidence>
<name>A0A6C0FRB9_9BACL</name>
<dbReference type="Proteomes" id="UP000476064">
    <property type="component" value="Chromosome"/>
</dbReference>
<dbReference type="KEGG" id="plyc:GXP70_00680"/>
<keyword evidence="7" id="KW-1185">Reference proteome</keyword>
<evidence type="ECO:0000313" key="7">
    <source>
        <dbReference type="Proteomes" id="UP000476064"/>
    </source>
</evidence>
<proteinExistence type="predicted"/>
<feature type="transmembrane region" description="Helical" evidence="5">
    <location>
        <begin position="77"/>
        <end position="98"/>
    </location>
</feature>
<feature type="transmembrane region" description="Helical" evidence="5">
    <location>
        <begin position="52"/>
        <end position="71"/>
    </location>
</feature>
<dbReference type="RefSeq" id="WP_162354717.1">
    <property type="nucleotide sequence ID" value="NZ_CP048209.1"/>
</dbReference>
<evidence type="ECO:0000256" key="1">
    <source>
        <dbReference type="ARBA" id="ARBA00004141"/>
    </source>
</evidence>
<dbReference type="GO" id="GO:0016020">
    <property type="term" value="C:membrane"/>
    <property type="evidence" value="ECO:0007669"/>
    <property type="project" value="UniProtKB-SubCell"/>
</dbReference>
<organism evidence="6 7">
    <name type="scientific">Paenibacillus lycopersici</name>
    <dbReference type="NCBI Taxonomy" id="2704462"/>
    <lineage>
        <taxon>Bacteria</taxon>
        <taxon>Bacillati</taxon>
        <taxon>Bacillota</taxon>
        <taxon>Bacilli</taxon>
        <taxon>Bacillales</taxon>
        <taxon>Paenibacillaceae</taxon>
        <taxon>Paenibacillus</taxon>
    </lineage>
</organism>
<comment type="subcellular location">
    <subcellularLocation>
        <location evidence="1">Membrane</location>
        <topology evidence="1">Multi-pass membrane protein</topology>
    </subcellularLocation>
</comment>